<comment type="caution">
    <text evidence="2">The sequence shown here is derived from an EMBL/GenBank/DDBJ whole genome shotgun (WGS) entry which is preliminary data.</text>
</comment>
<reference evidence="2 3" key="1">
    <citation type="submission" date="2018-11" db="EMBL/GenBank/DDBJ databases">
        <title>YIM 102482-1 draft genome.</title>
        <authorList>
            <person name="Li G."/>
            <person name="Jiang Y."/>
        </authorList>
    </citation>
    <scope>NUCLEOTIDE SEQUENCE [LARGE SCALE GENOMIC DNA]</scope>
    <source>
        <strain evidence="2 3">YIM 102482-1</strain>
    </source>
</reference>
<protein>
    <submittedName>
        <fullName evidence="2">Uncharacterized protein</fullName>
    </submittedName>
</protein>
<organism evidence="2 3">
    <name type="scientific">Gulosibacter macacae</name>
    <dbReference type="NCBI Taxonomy" id="2488791"/>
    <lineage>
        <taxon>Bacteria</taxon>
        <taxon>Bacillati</taxon>
        <taxon>Actinomycetota</taxon>
        <taxon>Actinomycetes</taxon>
        <taxon>Micrococcales</taxon>
        <taxon>Microbacteriaceae</taxon>
        <taxon>Gulosibacter</taxon>
    </lineage>
</organism>
<feature type="transmembrane region" description="Helical" evidence="1">
    <location>
        <begin position="100"/>
        <end position="120"/>
    </location>
</feature>
<gene>
    <name evidence="2" type="ORF">EG850_10795</name>
</gene>
<accession>A0A3P3VU78</accession>
<name>A0A3P3VU78_9MICO</name>
<keyword evidence="1" id="KW-0472">Membrane</keyword>
<keyword evidence="3" id="KW-1185">Reference proteome</keyword>
<dbReference type="AlphaFoldDB" id="A0A3P3VU78"/>
<dbReference type="EMBL" id="RQVS01000013">
    <property type="protein sequence ID" value="RRJ86014.1"/>
    <property type="molecule type" value="Genomic_DNA"/>
</dbReference>
<feature type="transmembrane region" description="Helical" evidence="1">
    <location>
        <begin position="40"/>
        <end position="61"/>
    </location>
</feature>
<feature type="transmembrane region" description="Helical" evidence="1">
    <location>
        <begin position="73"/>
        <end position="94"/>
    </location>
</feature>
<dbReference type="OrthoDB" id="5116399at2"/>
<sequence length="141" mass="15550">MTTLQRPERTVRPAYRHAEEVPAPWVEQMLNPLGWKVGHWAMFVAWVTLAADIIAGLYLFNFFGLGRQFELQMWLLIAGILGFIAITMSLYAIVFRSGRGAGVIALLFSLAVGAAPAWLVGNTILQLIINGGQLPSAPIDW</sequence>
<evidence type="ECO:0000256" key="1">
    <source>
        <dbReference type="SAM" id="Phobius"/>
    </source>
</evidence>
<dbReference type="Proteomes" id="UP000274391">
    <property type="component" value="Unassembled WGS sequence"/>
</dbReference>
<proteinExistence type="predicted"/>
<dbReference type="RefSeq" id="WP_124973338.1">
    <property type="nucleotide sequence ID" value="NZ_RQVS01000013.1"/>
</dbReference>
<keyword evidence="1" id="KW-1133">Transmembrane helix</keyword>
<evidence type="ECO:0000313" key="2">
    <source>
        <dbReference type="EMBL" id="RRJ86014.1"/>
    </source>
</evidence>
<keyword evidence="1" id="KW-0812">Transmembrane</keyword>
<evidence type="ECO:0000313" key="3">
    <source>
        <dbReference type="Proteomes" id="UP000274391"/>
    </source>
</evidence>